<dbReference type="GO" id="GO:0016020">
    <property type="term" value="C:membrane"/>
    <property type="evidence" value="ECO:0007669"/>
    <property type="project" value="UniProtKB-SubCell"/>
</dbReference>
<keyword evidence="2" id="KW-0813">Transport</keyword>
<evidence type="ECO:0000256" key="6">
    <source>
        <dbReference type="ARBA" id="ARBA00022989"/>
    </source>
</evidence>
<evidence type="ECO:0000313" key="12">
    <source>
        <dbReference type="EMBL" id="CAL1157787.1"/>
    </source>
</evidence>
<keyword evidence="4" id="KW-0460">Magnesium</keyword>
<evidence type="ECO:0000256" key="2">
    <source>
        <dbReference type="ARBA" id="ARBA00022448"/>
    </source>
</evidence>
<accession>A0A9P1D8E2</accession>
<evidence type="ECO:0000256" key="10">
    <source>
        <dbReference type="SAM" id="Phobius"/>
    </source>
</evidence>
<evidence type="ECO:0000256" key="4">
    <source>
        <dbReference type="ARBA" id="ARBA00022842"/>
    </source>
</evidence>
<dbReference type="InterPro" id="IPR039204">
    <property type="entry name" value="MRS2-like"/>
</dbReference>
<name>A0A9P1D8E2_9DINO</name>
<evidence type="ECO:0000256" key="9">
    <source>
        <dbReference type="SAM" id="MobiDB-lite"/>
    </source>
</evidence>
<dbReference type="PANTHER" id="PTHR13890">
    <property type="entry name" value="RNA SPLICING PROTEIN MRS2, MITOCHONDRIAL"/>
    <property type="match status" value="1"/>
</dbReference>
<dbReference type="GO" id="GO:0015095">
    <property type="term" value="F:magnesium ion transmembrane transporter activity"/>
    <property type="evidence" value="ECO:0007669"/>
    <property type="project" value="TreeGrafter"/>
</dbReference>
<evidence type="ECO:0000313" key="11">
    <source>
        <dbReference type="EMBL" id="CAI4004412.1"/>
    </source>
</evidence>
<keyword evidence="6 10" id="KW-1133">Transmembrane helix</keyword>
<feature type="compositionally biased region" description="Acidic residues" evidence="9">
    <location>
        <begin position="434"/>
        <end position="452"/>
    </location>
</feature>
<dbReference type="EMBL" id="CAMXCT030003432">
    <property type="protein sequence ID" value="CAL4791724.1"/>
    <property type="molecule type" value="Genomic_DNA"/>
</dbReference>
<comment type="subcellular location">
    <subcellularLocation>
        <location evidence="1">Membrane</location>
        <topology evidence="1">Multi-pass membrane protein</topology>
    </subcellularLocation>
</comment>
<comment type="caution">
    <text evidence="11">The sequence shown here is derived from an EMBL/GenBank/DDBJ whole genome shotgun (WGS) entry which is preliminary data.</text>
</comment>
<keyword evidence="7" id="KW-0406">Ion transport</keyword>
<dbReference type="PANTHER" id="PTHR13890:SF0">
    <property type="entry name" value="MAGNESIUM TRANSPORTER MRS2 HOMOLOG, MITOCHONDRIAL"/>
    <property type="match status" value="1"/>
</dbReference>
<protein>
    <submittedName>
        <fullName evidence="11">Uncharacterized protein</fullName>
    </submittedName>
</protein>
<reference evidence="12" key="2">
    <citation type="submission" date="2024-04" db="EMBL/GenBank/DDBJ databases">
        <authorList>
            <person name="Chen Y."/>
            <person name="Shah S."/>
            <person name="Dougan E. K."/>
            <person name="Thang M."/>
            <person name="Chan C."/>
        </authorList>
    </citation>
    <scope>NUCLEOTIDE SEQUENCE [LARGE SCALE GENOMIC DNA]</scope>
</reference>
<reference evidence="11" key="1">
    <citation type="submission" date="2022-10" db="EMBL/GenBank/DDBJ databases">
        <authorList>
            <person name="Chen Y."/>
            <person name="Dougan E. K."/>
            <person name="Chan C."/>
            <person name="Rhodes N."/>
            <person name="Thang M."/>
        </authorList>
    </citation>
    <scope>NUCLEOTIDE SEQUENCE</scope>
</reference>
<dbReference type="EMBL" id="CAMXCT010003432">
    <property type="protein sequence ID" value="CAI4004412.1"/>
    <property type="molecule type" value="Genomic_DNA"/>
</dbReference>
<proteinExistence type="predicted"/>
<keyword evidence="13" id="KW-1185">Reference proteome</keyword>
<dbReference type="OrthoDB" id="10251508at2759"/>
<dbReference type="EMBL" id="CAMXCT020003432">
    <property type="protein sequence ID" value="CAL1157787.1"/>
    <property type="molecule type" value="Genomic_DNA"/>
</dbReference>
<evidence type="ECO:0000256" key="5">
    <source>
        <dbReference type="ARBA" id="ARBA00022946"/>
    </source>
</evidence>
<feature type="region of interest" description="Disordered" evidence="9">
    <location>
        <begin position="205"/>
        <end position="233"/>
    </location>
</feature>
<keyword evidence="3 10" id="KW-0812">Transmembrane</keyword>
<evidence type="ECO:0000313" key="13">
    <source>
        <dbReference type="Proteomes" id="UP001152797"/>
    </source>
</evidence>
<feature type="region of interest" description="Disordered" evidence="9">
    <location>
        <begin position="600"/>
        <end position="671"/>
    </location>
</feature>
<sequence>MELFSGVATLSRCWREAGYPTCNLDIRDWNPWAEARAAAGLPTSNGNPLDLTTPSGFGLLLMSIMKAKDNVVVSIGLLCCTFVAISRGSTFRLQASILDEGLGIKDGKEDLLMEQQEYPIGYGRRFATLMNRFKKEVVGPKHPNPASDLDDLHIVLPELMSDLWEVVPSSVAISAPKEGVHRPSGYALGDCHHAQSKAARARLEKLTAEKSSQAATPPQAKKTVGSPASDLEDFEEAGDALADSCVALPDEEVAPKAKKEITAETRGMQALSAMLRRLCRPKESSGRLEVSPEIHKQWAAGGDQRKALLDILIKTNGNKEAFKKEVEHIQKRSRKNTVKVDKGFYTKEQMKKDLGWSMKRIKAACAFCTHKSRVKTHVRRDKYEHDVKEYWVDVATTGSFEKEDEEALYDKSSVDGTSTTFDLGLPGSDPTAADGDDGPESDGESGDADSDADGAAGSVRSKGSNKAPRIPDMDKEHVFEALENVSSVMTNLLRVQSKMEATRDRLSAIDSADAKQSLIKVTGYRDNLVKLHDEIADLKSYFDGQMDCEEKFDDSKVKELRDVQRRIEVESSRALMEEMKLKKSGSYDGLMTILRSAKVPKPEADTVPGSKVPGQAKAKATPKASSKRKAQRAEEQEAEVPQSSGKCPKVKKQRGHCPQRQDSSKDLPPCGPAAKAVASAIAKGVTEKEACSLVRAFWEEFSPYLPKDTKVPSGAFCRLATRLSETGHENLLVSNFPKFDLSTNIPLTYVDVGLREPHPALAVSDFIAALDSMKKIDTLLVGNRGKQFKQFWEEWRLLQPSHPVFSIHGSHLARCIPMMIHADEGTSVKKKALMVLQIQPLLGKGSRKRKGDQETPGINLLGHSLTTRFLFSVMLAKVYSGKKKKNRPLMALVRSLCLQLERCFYDGINVTIDDVPQNIFLVTVAMKGDWPALSKLGNLVRHHGRMTSSRDDGKGICHLCAGGMEGQPWHDISFANMSAMRSGVPAPWNREPDLTREIPMDPSCKPQFFKVCCYDCELFGVASFEDHCAVVYDELKAFCAQNSLQLHMLALTRQLLGFAKSSEFPAGNWFKGNDTVSLLQFLEKVLPEKCADLALADDETKTLFHQILVAVKAANHFMRTMYHAALWLSVAERRTLIESGHHFIKAFKRCAEICYWNDLTRFKYQPKKHMFGEVLFEMEFQAAAHAESMDDLEQFISLRLSSRRLELEKSQLALELLGVGMNFAAVVSGIFGMNVNSGLEHKRPIFFYQFTLLITLASAALSLGLKTFVSRRLRRQGEALLLPNAPRRRRSERVI</sequence>
<evidence type="ECO:0000256" key="3">
    <source>
        <dbReference type="ARBA" id="ARBA00022692"/>
    </source>
</evidence>
<organism evidence="11">
    <name type="scientific">Cladocopium goreaui</name>
    <dbReference type="NCBI Taxonomy" id="2562237"/>
    <lineage>
        <taxon>Eukaryota</taxon>
        <taxon>Sar</taxon>
        <taxon>Alveolata</taxon>
        <taxon>Dinophyceae</taxon>
        <taxon>Suessiales</taxon>
        <taxon>Symbiodiniaceae</taxon>
        <taxon>Cladocopium</taxon>
    </lineage>
</organism>
<evidence type="ECO:0000256" key="1">
    <source>
        <dbReference type="ARBA" id="ARBA00004141"/>
    </source>
</evidence>
<keyword evidence="5" id="KW-0809">Transit peptide</keyword>
<dbReference type="Proteomes" id="UP001152797">
    <property type="component" value="Unassembled WGS sequence"/>
</dbReference>
<keyword evidence="8 10" id="KW-0472">Membrane</keyword>
<evidence type="ECO:0000256" key="8">
    <source>
        <dbReference type="ARBA" id="ARBA00023136"/>
    </source>
</evidence>
<feature type="region of interest" description="Disordered" evidence="9">
    <location>
        <begin position="405"/>
        <end position="471"/>
    </location>
</feature>
<gene>
    <name evidence="11" type="ORF">C1SCF055_LOCUS30198</name>
</gene>
<feature type="compositionally biased region" description="Basic residues" evidence="9">
    <location>
        <begin position="648"/>
        <end position="657"/>
    </location>
</feature>
<evidence type="ECO:0000256" key="7">
    <source>
        <dbReference type="ARBA" id="ARBA00023065"/>
    </source>
</evidence>
<feature type="transmembrane region" description="Helical" evidence="10">
    <location>
        <begin position="1245"/>
        <end position="1265"/>
    </location>
</feature>